<feature type="region of interest" description="Disordered" evidence="10">
    <location>
        <begin position="341"/>
        <end position="432"/>
    </location>
</feature>
<feature type="compositionally biased region" description="Basic and acidic residues" evidence="10">
    <location>
        <begin position="354"/>
        <end position="368"/>
    </location>
</feature>
<dbReference type="PANTHER" id="PTHR23236:SF25">
    <property type="entry name" value="RNA-BINDING PROTEIN 34"/>
    <property type="match status" value="1"/>
</dbReference>
<dbReference type="SMART" id="SM00360">
    <property type="entry name" value="RRM"/>
    <property type="match status" value="2"/>
</dbReference>
<evidence type="ECO:0000256" key="6">
    <source>
        <dbReference type="ARBA" id="ARBA00022552"/>
    </source>
</evidence>
<dbReference type="STRING" id="857566.A0A1E3PMT1"/>
<keyword evidence="8" id="KW-0539">Nucleus</keyword>
<evidence type="ECO:0000256" key="9">
    <source>
        <dbReference type="PROSITE-ProRule" id="PRU00176"/>
    </source>
</evidence>
<evidence type="ECO:0000259" key="11">
    <source>
        <dbReference type="PROSITE" id="PS50102"/>
    </source>
</evidence>
<accession>A0A1E3PMT1</accession>
<dbReference type="InterPro" id="IPR012677">
    <property type="entry name" value="Nucleotide-bd_a/b_plait_sf"/>
</dbReference>
<comment type="similarity">
    <text evidence="3">Belongs to the RRM RBM34 family.</text>
</comment>
<dbReference type="InterPro" id="IPR000504">
    <property type="entry name" value="RRM_dom"/>
</dbReference>
<feature type="compositionally biased region" description="Acidic residues" evidence="10">
    <location>
        <begin position="57"/>
        <end position="72"/>
    </location>
</feature>
<dbReference type="Gene3D" id="3.30.70.330">
    <property type="match status" value="2"/>
</dbReference>
<dbReference type="GO" id="GO:0019843">
    <property type="term" value="F:rRNA binding"/>
    <property type="evidence" value="ECO:0007669"/>
    <property type="project" value="EnsemblFungi"/>
</dbReference>
<dbReference type="SUPFAM" id="SSF54928">
    <property type="entry name" value="RNA-binding domain, RBD"/>
    <property type="match status" value="2"/>
</dbReference>
<keyword evidence="7 9" id="KW-0694">RNA-binding</keyword>
<feature type="compositionally biased region" description="Basic residues" evidence="10">
    <location>
        <begin position="408"/>
        <end position="418"/>
    </location>
</feature>
<sequence length="432" mass="48633">MSLFGNIASVDSSLDNLFKNSSGPVQRPQRKRRNDDGSAELELDELATLEGASDYENNSDDEEEVEIEVEEATEVKQQLKKKKKQQEDEGLEGRYLNRLLEEQTKEAEKEEKKKDSEEPTADAENTTEPTEETVKEDLTHESISNPDKEVDKAERTIFVGNISSSTITKKADYASLKALFAVFGKIESVRFRSISFSEILPRKVAFVKHKFHSERDTVNAYIVYSSKDSIRKALKLNSTVFLKNHIRVDSVAHPAKHDNKRSVFIGNLSFEAKEEPLWEYFGKCGDIEFVRIIRDSKTNVGKGFAYVQFQDTNGVAKALLLNKKKMPSGRELRVTRCKNIKKPSSSLPGSNKPFKVENKKLTDEEKTRLGRAHKMVGKAAKSQISNAVEGVRATKGDSVPGLKIGSSGKKKNKPRIRARSTEFKKNAKNKKD</sequence>
<feature type="domain" description="RRM" evidence="11">
    <location>
        <begin position="261"/>
        <end position="339"/>
    </location>
</feature>
<evidence type="ECO:0000256" key="5">
    <source>
        <dbReference type="ARBA" id="ARBA00022517"/>
    </source>
</evidence>
<name>A0A1E3PMT1_9ASCO</name>
<comment type="function">
    <text evidence="1">Involved in pre-25S rRNA processing.</text>
</comment>
<feature type="domain" description="RRM" evidence="11">
    <location>
        <begin position="155"/>
        <end position="253"/>
    </location>
</feature>
<feature type="compositionally biased region" description="Acidic residues" evidence="10">
    <location>
        <begin position="37"/>
        <end position="47"/>
    </location>
</feature>
<feature type="compositionally biased region" description="Basic and acidic residues" evidence="10">
    <location>
        <begin position="132"/>
        <end position="149"/>
    </location>
</feature>
<keyword evidence="5" id="KW-0690">Ribosome biogenesis</keyword>
<evidence type="ECO:0000256" key="3">
    <source>
        <dbReference type="ARBA" id="ARBA00007077"/>
    </source>
</evidence>
<dbReference type="GO" id="GO:0005730">
    <property type="term" value="C:nucleolus"/>
    <property type="evidence" value="ECO:0007669"/>
    <property type="project" value="UniProtKB-SubCell"/>
</dbReference>
<feature type="region of interest" description="Disordered" evidence="10">
    <location>
        <begin position="13"/>
        <end position="149"/>
    </location>
</feature>
<gene>
    <name evidence="12" type="ORF">NADFUDRAFT_78112</name>
</gene>
<evidence type="ECO:0000256" key="10">
    <source>
        <dbReference type="SAM" id="MobiDB-lite"/>
    </source>
</evidence>
<dbReference type="InterPro" id="IPR047189">
    <property type="entry name" value="RRM2_Nop12p-like"/>
</dbReference>
<dbReference type="CDD" id="cd12670">
    <property type="entry name" value="RRM2_Nop12p_like"/>
    <property type="match status" value="1"/>
</dbReference>
<evidence type="ECO:0000256" key="4">
    <source>
        <dbReference type="ARBA" id="ARBA00015520"/>
    </source>
</evidence>
<dbReference type="GO" id="GO:0030684">
    <property type="term" value="C:preribosome"/>
    <property type="evidence" value="ECO:0007669"/>
    <property type="project" value="EnsemblFungi"/>
</dbReference>
<keyword evidence="13" id="KW-1185">Reference proteome</keyword>
<dbReference type="AlphaFoldDB" id="A0A1E3PMT1"/>
<evidence type="ECO:0000256" key="1">
    <source>
        <dbReference type="ARBA" id="ARBA00002475"/>
    </source>
</evidence>
<proteinExistence type="inferred from homology"/>
<dbReference type="GO" id="GO:0000463">
    <property type="term" value="P:maturation of LSU-rRNA from tricistronic rRNA transcript (SSU-rRNA, 5.8S rRNA, LSU-rRNA)"/>
    <property type="evidence" value="ECO:0007669"/>
    <property type="project" value="EnsemblFungi"/>
</dbReference>
<evidence type="ECO:0000313" key="13">
    <source>
        <dbReference type="Proteomes" id="UP000095009"/>
    </source>
</evidence>
<evidence type="ECO:0000313" key="12">
    <source>
        <dbReference type="EMBL" id="ODQ66743.1"/>
    </source>
</evidence>
<dbReference type="Pfam" id="PF00076">
    <property type="entry name" value="RRM_1"/>
    <property type="match status" value="1"/>
</dbReference>
<protein>
    <recommendedName>
        <fullName evidence="4">Nucleolar protein 12</fullName>
    </recommendedName>
</protein>
<dbReference type="InterPro" id="IPR035979">
    <property type="entry name" value="RBD_domain_sf"/>
</dbReference>
<evidence type="ECO:0000256" key="2">
    <source>
        <dbReference type="ARBA" id="ARBA00004604"/>
    </source>
</evidence>
<feature type="compositionally biased region" description="Basic and acidic residues" evidence="10">
    <location>
        <begin position="99"/>
        <end position="117"/>
    </location>
</feature>
<evidence type="ECO:0000256" key="8">
    <source>
        <dbReference type="ARBA" id="ARBA00023242"/>
    </source>
</evidence>
<feature type="compositionally biased region" description="Polar residues" evidence="10">
    <location>
        <begin position="13"/>
        <end position="24"/>
    </location>
</feature>
<reference evidence="12 13" key="1">
    <citation type="journal article" date="2016" name="Proc. Natl. Acad. Sci. U.S.A.">
        <title>Comparative genomics of biotechnologically important yeasts.</title>
        <authorList>
            <person name="Riley R."/>
            <person name="Haridas S."/>
            <person name="Wolfe K.H."/>
            <person name="Lopes M.R."/>
            <person name="Hittinger C.T."/>
            <person name="Goeker M."/>
            <person name="Salamov A.A."/>
            <person name="Wisecaver J.H."/>
            <person name="Long T.M."/>
            <person name="Calvey C.H."/>
            <person name="Aerts A.L."/>
            <person name="Barry K.W."/>
            <person name="Choi C."/>
            <person name="Clum A."/>
            <person name="Coughlan A.Y."/>
            <person name="Deshpande S."/>
            <person name="Douglass A.P."/>
            <person name="Hanson S.J."/>
            <person name="Klenk H.-P."/>
            <person name="LaButti K.M."/>
            <person name="Lapidus A."/>
            <person name="Lindquist E.A."/>
            <person name="Lipzen A.M."/>
            <person name="Meier-Kolthoff J.P."/>
            <person name="Ohm R.A."/>
            <person name="Otillar R.P."/>
            <person name="Pangilinan J.L."/>
            <person name="Peng Y."/>
            <person name="Rokas A."/>
            <person name="Rosa C.A."/>
            <person name="Scheuner C."/>
            <person name="Sibirny A.A."/>
            <person name="Slot J.C."/>
            <person name="Stielow J.B."/>
            <person name="Sun H."/>
            <person name="Kurtzman C.P."/>
            <person name="Blackwell M."/>
            <person name="Grigoriev I.V."/>
            <person name="Jeffries T.W."/>
        </authorList>
    </citation>
    <scope>NUCLEOTIDE SEQUENCE [LARGE SCALE GENOMIC DNA]</scope>
    <source>
        <strain evidence="12 13">DSM 6958</strain>
    </source>
</reference>
<dbReference type="PROSITE" id="PS50102">
    <property type="entry name" value="RRM"/>
    <property type="match status" value="2"/>
</dbReference>
<evidence type="ECO:0000256" key="7">
    <source>
        <dbReference type="ARBA" id="ARBA00022884"/>
    </source>
</evidence>
<organism evidence="12 13">
    <name type="scientific">Nadsonia fulvescens var. elongata DSM 6958</name>
    <dbReference type="NCBI Taxonomy" id="857566"/>
    <lineage>
        <taxon>Eukaryota</taxon>
        <taxon>Fungi</taxon>
        <taxon>Dikarya</taxon>
        <taxon>Ascomycota</taxon>
        <taxon>Saccharomycotina</taxon>
        <taxon>Dipodascomycetes</taxon>
        <taxon>Dipodascales</taxon>
        <taxon>Dipodascales incertae sedis</taxon>
        <taxon>Nadsonia</taxon>
    </lineage>
</organism>
<dbReference type="Proteomes" id="UP000095009">
    <property type="component" value="Unassembled WGS sequence"/>
</dbReference>
<dbReference type="PANTHER" id="PTHR23236">
    <property type="entry name" value="EUKARYOTIC TRANSLATION INITIATION FACTOR 4B/4H"/>
    <property type="match status" value="1"/>
</dbReference>
<comment type="subcellular location">
    <subcellularLocation>
        <location evidence="2">Nucleus</location>
        <location evidence="2">Nucleolus</location>
    </subcellularLocation>
</comment>
<keyword evidence="6" id="KW-0698">rRNA processing</keyword>
<dbReference type="EMBL" id="KV454408">
    <property type="protein sequence ID" value="ODQ66743.1"/>
    <property type="molecule type" value="Genomic_DNA"/>
</dbReference>
<dbReference type="OrthoDB" id="442677at2759"/>